<protein>
    <submittedName>
        <fullName evidence="1">Uncharacterized protein</fullName>
    </submittedName>
</protein>
<sequence length="53" mass="5885">MNGKLMGRFGLQTRYTLGENVVIIGKEGRNSGKIITTFSSKIINGIKVFWVNP</sequence>
<evidence type="ECO:0000313" key="1">
    <source>
        <dbReference type="EMBL" id="QOW61630.1"/>
    </source>
</evidence>
<proteinExistence type="predicted"/>
<name>A0A7S6WQU6_9SPIR</name>
<dbReference type="AlphaFoldDB" id="A0A7S6WQU6"/>
<reference evidence="1 2" key="1">
    <citation type="submission" date="2020-09" db="EMBL/GenBank/DDBJ databases">
        <title>Characterization of Treponema spp. from bovine digital dermatitis in Korea.</title>
        <authorList>
            <person name="Espiritu H.M."/>
            <person name="Cho Y.I."/>
            <person name="Mamuad L."/>
        </authorList>
    </citation>
    <scope>NUCLEOTIDE SEQUENCE [LARGE SCALE GENOMIC DNA]</scope>
    <source>
        <strain evidence="1 2">KS1</strain>
    </source>
</reference>
<dbReference type="RefSeq" id="WP_192814685.1">
    <property type="nucleotide sequence ID" value="NZ_CP061839.1"/>
</dbReference>
<evidence type="ECO:0000313" key="2">
    <source>
        <dbReference type="Proteomes" id="UP000593915"/>
    </source>
</evidence>
<dbReference type="Proteomes" id="UP000593915">
    <property type="component" value="Chromosome"/>
</dbReference>
<gene>
    <name evidence="1" type="ORF">IFE08_04415</name>
</gene>
<organism evidence="1 2">
    <name type="scientific">Treponema pedis</name>
    <dbReference type="NCBI Taxonomy" id="409322"/>
    <lineage>
        <taxon>Bacteria</taxon>
        <taxon>Pseudomonadati</taxon>
        <taxon>Spirochaetota</taxon>
        <taxon>Spirochaetia</taxon>
        <taxon>Spirochaetales</taxon>
        <taxon>Treponemataceae</taxon>
        <taxon>Treponema</taxon>
    </lineage>
</organism>
<accession>A0A7S6WQU6</accession>
<dbReference type="EMBL" id="CP061839">
    <property type="protein sequence ID" value="QOW61630.1"/>
    <property type="molecule type" value="Genomic_DNA"/>
</dbReference>